<proteinExistence type="predicted"/>
<dbReference type="InterPro" id="IPR007219">
    <property type="entry name" value="XnlR_reg_dom"/>
</dbReference>
<feature type="compositionally biased region" description="Polar residues" evidence="3">
    <location>
        <begin position="833"/>
        <end position="843"/>
    </location>
</feature>
<feature type="region of interest" description="Disordered" evidence="3">
    <location>
        <begin position="1"/>
        <end position="32"/>
    </location>
</feature>
<dbReference type="CDD" id="cd00067">
    <property type="entry name" value="GAL4"/>
    <property type="match status" value="1"/>
</dbReference>
<sequence>MSSNEDLDENDDYEEQSSISPRGNDDGDSEAAVKKRKVSRACDVCRKRKVRCDFVQLPSGNLQKCLNCFSSKIECKFTEVSKPRKSTKNYMLSLEEKVSRSERLLELLCPDPARREEMLGEDIDFDDTSIARPAKAPAPQMQTEGEFLLNTMAKASGADLVDLAVMGIRLQMLHRYPESQSGINDDDRHETEDDIEEREHLYHLTYSEDLLRPVNSCDNNDKFKFFLGKSSARNLLAHAMATKQRTRDQLSAGSTPGSPPSDYDKSGKMFPGNTLPLNDINVDEKPEIDIEKSDRYDTFLGRRRPEFWSTPPWEKVAYRAQRLLQPKPPDNFVFPDPPLLQSLVDNYFNNTNVELPLLHRPTFEAGIAAGLHLEDPNFGTTVLLVCALGARYSDDPRAQMSVVEALQSSADYTVTPERRNILSRYSKGWKYFSQAHGAINTYICLTPPSLYDLQTYCLAAEYLRGSSVPQGAWMLVGIGIRLAQEVGAHRRKRKEAASGDPERMRQDELWKRACWVLFTQDRFLSAALGRPCAMQEEDFDLELPCECDDEYWDTPNPAYLFKQPMGKPSVITAFCFTIRLNQILAMVLRVIYSINKTRTFVRTSSKPWQPRLVSEIESALNLWLDSLPPHLRWDPEQSNRTFLMQSASLHATYYHLQILLHRPFIQSSKNKMEMPFPSLEICTNAARSIIHIAQTLVDKVGETSSTLPFYVITSGLILLLKIWNKRRQGQGLEQSHKKYMEDVNRCYPILKVAEERWFMAGKVGDLLRGVAAVRTQSVPYPEPQSNPLGQRNMDMNHSQIASMGGSGKGKEPTSTSNGLAGSTTPTVYPMSPFASSNSASPQTKEGFLGREKATHPLPHPPPATLSSFSASTNGQGAPGNHSSAREPIPDAYDSDTATSAGSEWSMFASAPSEPPQQPSMFQQNQPSYHQAQYAAGWDQSTSDSSQQHFATGQHTLTGDFGMQGEEITFPDGSSLFPGFPGFSDNGNGAVLDDFDMSSSIIPPALWQTGVNGENMQFDDWGSYLTGIADLTSLYDTMDFTFSAPQQPSSSGSAPFS</sequence>
<dbReference type="SUPFAM" id="SSF57701">
    <property type="entry name" value="Zn2/Cys6 DNA-binding domain"/>
    <property type="match status" value="1"/>
</dbReference>
<dbReference type="InterPro" id="IPR050987">
    <property type="entry name" value="AtrR-like"/>
</dbReference>
<gene>
    <name evidence="5" type="ORF">DFP72DRAFT_896625</name>
</gene>
<dbReference type="AlphaFoldDB" id="A0A8H6M4J0"/>
<organism evidence="5 6">
    <name type="scientific">Ephemerocybe angulata</name>
    <dbReference type="NCBI Taxonomy" id="980116"/>
    <lineage>
        <taxon>Eukaryota</taxon>
        <taxon>Fungi</taxon>
        <taxon>Dikarya</taxon>
        <taxon>Basidiomycota</taxon>
        <taxon>Agaricomycotina</taxon>
        <taxon>Agaricomycetes</taxon>
        <taxon>Agaricomycetidae</taxon>
        <taxon>Agaricales</taxon>
        <taxon>Agaricineae</taxon>
        <taxon>Psathyrellaceae</taxon>
        <taxon>Ephemerocybe</taxon>
    </lineage>
</organism>
<evidence type="ECO:0000256" key="1">
    <source>
        <dbReference type="ARBA" id="ARBA00022723"/>
    </source>
</evidence>
<dbReference type="Gene3D" id="4.10.240.10">
    <property type="entry name" value="Zn(2)-C6 fungal-type DNA-binding domain"/>
    <property type="match status" value="1"/>
</dbReference>
<keyword evidence="2" id="KW-0539">Nucleus</keyword>
<dbReference type="PANTHER" id="PTHR46910">
    <property type="entry name" value="TRANSCRIPTION FACTOR PDR1"/>
    <property type="match status" value="1"/>
</dbReference>
<dbReference type="SMART" id="SM00906">
    <property type="entry name" value="Fungal_trans"/>
    <property type="match status" value="1"/>
</dbReference>
<dbReference type="CDD" id="cd12148">
    <property type="entry name" value="fungal_TF_MHR"/>
    <property type="match status" value="1"/>
</dbReference>
<evidence type="ECO:0000313" key="5">
    <source>
        <dbReference type="EMBL" id="KAF6755373.1"/>
    </source>
</evidence>
<dbReference type="Proteomes" id="UP000521943">
    <property type="component" value="Unassembled WGS sequence"/>
</dbReference>
<dbReference type="OrthoDB" id="4456959at2759"/>
<feature type="region of interest" description="Disordered" evidence="3">
    <location>
        <begin position="798"/>
        <end position="900"/>
    </location>
</feature>
<dbReference type="GO" id="GO:0006351">
    <property type="term" value="P:DNA-templated transcription"/>
    <property type="evidence" value="ECO:0007669"/>
    <property type="project" value="InterPro"/>
</dbReference>
<accession>A0A8H6M4J0</accession>
<dbReference type="EMBL" id="JACGCI010000030">
    <property type="protein sequence ID" value="KAF6755373.1"/>
    <property type="molecule type" value="Genomic_DNA"/>
</dbReference>
<dbReference type="GO" id="GO:0000981">
    <property type="term" value="F:DNA-binding transcription factor activity, RNA polymerase II-specific"/>
    <property type="evidence" value="ECO:0007669"/>
    <property type="project" value="InterPro"/>
</dbReference>
<keyword evidence="6" id="KW-1185">Reference proteome</keyword>
<evidence type="ECO:0000313" key="6">
    <source>
        <dbReference type="Proteomes" id="UP000521943"/>
    </source>
</evidence>
<dbReference type="Pfam" id="PF04082">
    <property type="entry name" value="Fungal_trans"/>
    <property type="match status" value="1"/>
</dbReference>
<dbReference type="SMART" id="SM00066">
    <property type="entry name" value="GAL4"/>
    <property type="match status" value="1"/>
</dbReference>
<comment type="caution">
    <text evidence="5">The sequence shown here is derived from an EMBL/GenBank/DDBJ whole genome shotgun (WGS) entry which is preliminary data.</text>
</comment>
<dbReference type="PROSITE" id="PS00463">
    <property type="entry name" value="ZN2_CY6_FUNGAL_1"/>
    <property type="match status" value="1"/>
</dbReference>
<protein>
    <submittedName>
        <fullName evidence="5">Fungal-specific transcription factor domain-containing protein</fullName>
    </submittedName>
</protein>
<dbReference type="InterPro" id="IPR036864">
    <property type="entry name" value="Zn2-C6_fun-type_DNA-bd_sf"/>
</dbReference>
<evidence type="ECO:0000259" key="4">
    <source>
        <dbReference type="PROSITE" id="PS50048"/>
    </source>
</evidence>
<dbReference type="PROSITE" id="PS50048">
    <property type="entry name" value="ZN2_CY6_FUNGAL_2"/>
    <property type="match status" value="1"/>
</dbReference>
<name>A0A8H6M4J0_9AGAR</name>
<dbReference type="InterPro" id="IPR001138">
    <property type="entry name" value="Zn2Cys6_DnaBD"/>
</dbReference>
<dbReference type="Pfam" id="PF00172">
    <property type="entry name" value="Zn_clus"/>
    <property type="match status" value="1"/>
</dbReference>
<dbReference type="GO" id="GO:0008270">
    <property type="term" value="F:zinc ion binding"/>
    <property type="evidence" value="ECO:0007669"/>
    <property type="project" value="InterPro"/>
</dbReference>
<feature type="domain" description="Zn(2)-C6 fungal-type" evidence="4">
    <location>
        <begin position="41"/>
        <end position="77"/>
    </location>
</feature>
<dbReference type="GO" id="GO:0003677">
    <property type="term" value="F:DNA binding"/>
    <property type="evidence" value="ECO:0007669"/>
    <property type="project" value="InterPro"/>
</dbReference>
<keyword evidence="1" id="KW-0479">Metal-binding</keyword>
<feature type="region of interest" description="Disordered" evidence="3">
    <location>
        <begin position="241"/>
        <end position="266"/>
    </location>
</feature>
<reference evidence="5 6" key="1">
    <citation type="submission" date="2020-07" db="EMBL/GenBank/DDBJ databases">
        <title>Comparative genomics of pyrophilous fungi reveals a link between fire events and developmental genes.</title>
        <authorList>
            <consortium name="DOE Joint Genome Institute"/>
            <person name="Steindorff A.S."/>
            <person name="Carver A."/>
            <person name="Calhoun S."/>
            <person name="Stillman K."/>
            <person name="Liu H."/>
            <person name="Lipzen A."/>
            <person name="Pangilinan J."/>
            <person name="Labutti K."/>
            <person name="Bruns T.D."/>
            <person name="Grigoriev I.V."/>
        </authorList>
    </citation>
    <scope>NUCLEOTIDE SEQUENCE [LARGE SCALE GENOMIC DNA]</scope>
    <source>
        <strain evidence="5 6">CBS 144469</strain>
    </source>
</reference>
<dbReference type="PANTHER" id="PTHR46910:SF38">
    <property type="entry name" value="ZN(2)-C6 FUNGAL-TYPE DOMAIN-CONTAINING PROTEIN"/>
    <property type="match status" value="1"/>
</dbReference>
<feature type="compositionally biased region" description="Acidic residues" evidence="3">
    <location>
        <begin position="1"/>
        <end position="15"/>
    </location>
</feature>
<evidence type="ECO:0000256" key="3">
    <source>
        <dbReference type="SAM" id="MobiDB-lite"/>
    </source>
</evidence>
<evidence type="ECO:0000256" key="2">
    <source>
        <dbReference type="ARBA" id="ARBA00023242"/>
    </source>
</evidence>
<feature type="compositionally biased region" description="Polar residues" evidence="3">
    <location>
        <begin position="812"/>
        <end position="826"/>
    </location>
</feature>